<dbReference type="EMBL" id="VDEP01000004">
    <property type="protein sequence ID" value="KAA1138029.1"/>
    <property type="molecule type" value="Genomic_DNA"/>
</dbReference>
<sequence length="205" mass="22838">MALHRVVLVVLISLLNLHSTLQQTKPPSLKDITCGRKKELQAGDCKAAYHKIIYDGDSTLDHNERIIQKTSGSCVMRIDNTKWLKVPKAIIENGFDQILAKCNGYAGNATLPGWDGVRLLTRHHKSPDASTYEEDTKLNQVICSNNPKDTKVVKQDCAEAYRLIPTNAEGRFVSVDHHVPMNIVRATYKKCLVAIWTSDGSKVEA</sequence>
<evidence type="ECO:0000313" key="3">
    <source>
        <dbReference type="Proteomes" id="UP000325313"/>
    </source>
</evidence>
<name>A0A5B0SL01_PUCGR</name>
<reference evidence="2 3" key="1">
    <citation type="submission" date="2019-05" db="EMBL/GenBank/DDBJ databases">
        <title>Emergence of the Ug99 lineage of the wheat stem rust pathogen through somatic hybridization.</title>
        <authorList>
            <person name="Li F."/>
            <person name="Upadhyaya N.M."/>
            <person name="Sperschneider J."/>
            <person name="Matny O."/>
            <person name="Nguyen-Phuc H."/>
            <person name="Mago R."/>
            <person name="Raley C."/>
            <person name="Miller M.E."/>
            <person name="Silverstein K.A.T."/>
            <person name="Henningsen E."/>
            <person name="Hirsch C.D."/>
            <person name="Visser B."/>
            <person name="Pretorius Z.A."/>
            <person name="Steffenson B.J."/>
            <person name="Schwessinger B."/>
            <person name="Dodds P.N."/>
            <person name="Figueroa M."/>
        </authorList>
    </citation>
    <scope>NUCLEOTIDE SEQUENCE [LARGE SCALE GENOMIC DNA]</scope>
    <source>
        <strain evidence="2 3">Ug99</strain>
    </source>
</reference>
<proteinExistence type="predicted"/>
<evidence type="ECO:0000313" key="2">
    <source>
        <dbReference type="EMBL" id="KAA1138029.1"/>
    </source>
</evidence>
<protein>
    <submittedName>
        <fullName evidence="2">Uncharacterized protein</fullName>
    </submittedName>
</protein>
<feature type="signal peptide" evidence="1">
    <location>
        <begin position="1"/>
        <end position="22"/>
    </location>
</feature>
<evidence type="ECO:0000256" key="1">
    <source>
        <dbReference type="SAM" id="SignalP"/>
    </source>
</evidence>
<gene>
    <name evidence="2" type="ORF">PGTUg99_024273</name>
</gene>
<feature type="chain" id="PRO_5022925729" evidence="1">
    <location>
        <begin position="23"/>
        <end position="205"/>
    </location>
</feature>
<keyword evidence="1" id="KW-0732">Signal</keyword>
<comment type="caution">
    <text evidence="2">The sequence shown here is derived from an EMBL/GenBank/DDBJ whole genome shotgun (WGS) entry which is preliminary data.</text>
</comment>
<dbReference type="AlphaFoldDB" id="A0A5B0SL01"/>
<accession>A0A5B0SL01</accession>
<dbReference type="Proteomes" id="UP000325313">
    <property type="component" value="Unassembled WGS sequence"/>
</dbReference>
<organism evidence="2 3">
    <name type="scientific">Puccinia graminis f. sp. tritici</name>
    <dbReference type="NCBI Taxonomy" id="56615"/>
    <lineage>
        <taxon>Eukaryota</taxon>
        <taxon>Fungi</taxon>
        <taxon>Dikarya</taxon>
        <taxon>Basidiomycota</taxon>
        <taxon>Pucciniomycotina</taxon>
        <taxon>Pucciniomycetes</taxon>
        <taxon>Pucciniales</taxon>
        <taxon>Pucciniaceae</taxon>
        <taxon>Puccinia</taxon>
    </lineage>
</organism>